<evidence type="ECO:0000256" key="4">
    <source>
        <dbReference type="SAM" id="Coils"/>
    </source>
</evidence>
<keyword evidence="6" id="KW-1185">Reference proteome</keyword>
<dbReference type="GO" id="GO:0005634">
    <property type="term" value="C:nucleus"/>
    <property type="evidence" value="ECO:0007669"/>
    <property type="project" value="UniProtKB-SubCell"/>
</dbReference>
<evidence type="ECO:0000256" key="3">
    <source>
        <dbReference type="ARBA" id="ARBA00023242"/>
    </source>
</evidence>
<organism evidence="5 6">
    <name type="scientific">Spermophilus dauricus</name>
    <name type="common">Daurian ground squirrel</name>
    <dbReference type="NCBI Taxonomy" id="99837"/>
    <lineage>
        <taxon>Eukaryota</taxon>
        <taxon>Metazoa</taxon>
        <taxon>Chordata</taxon>
        <taxon>Craniata</taxon>
        <taxon>Vertebrata</taxon>
        <taxon>Euteleostomi</taxon>
        <taxon>Mammalia</taxon>
        <taxon>Eutheria</taxon>
        <taxon>Euarchontoglires</taxon>
        <taxon>Glires</taxon>
        <taxon>Rodentia</taxon>
        <taxon>Sciuromorpha</taxon>
        <taxon>Sciuridae</taxon>
        <taxon>Xerinae</taxon>
        <taxon>Marmotini</taxon>
        <taxon>Spermophilus</taxon>
    </lineage>
</organism>
<reference evidence="5" key="1">
    <citation type="submission" date="2025-08" db="UniProtKB">
        <authorList>
            <consortium name="Ensembl"/>
        </authorList>
    </citation>
    <scope>IDENTIFICATION</scope>
</reference>
<reference evidence="5" key="2">
    <citation type="submission" date="2025-09" db="UniProtKB">
        <authorList>
            <consortium name="Ensembl"/>
        </authorList>
    </citation>
    <scope>IDENTIFICATION</scope>
</reference>
<protein>
    <submittedName>
        <fullName evidence="5">THAP domain containing 5</fullName>
    </submittedName>
</protein>
<feature type="coiled-coil region" evidence="4">
    <location>
        <begin position="371"/>
        <end position="398"/>
    </location>
</feature>
<dbReference type="InterPro" id="IPR052224">
    <property type="entry name" value="THAP_domain_protein"/>
</dbReference>
<dbReference type="Proteomes" id="UP000694422">
    <property type="component" value="Unplaced"/>
</dbReference>
<dbReference type="Ensembl" id="ENSSDAT00000023373.1">
    <property type="protein sequence ID" value="ENSSDAP00000020445.1"/>
    <property type="gene ID" value="ENSSDAG00000018640.1"/>
</dbReference>
<accession>A0A8C9QDF9</accession>
<sequence length="414" mass="47369">MEDIDTEDSLYKTIDHGAEVLQIEHSYCRQDINKEHLWQKVSKLHSKITLLELQEQQTLGRLKSLEALISHHLSFLTCSDHFTPDSLDIRWGIRYLKQTAIPTIFSLPEDYQGKDLSKKKSQKKKLEEKEVCLKARSEESFASNEAKNITVNTDVLPEHAELLVSSALLKPTAPKPGSLQNKVLTLNLVKQDTENLKSTLEKSINQDLDLREFHTSFENQNSTTITLTTSNSEGSHQSLESQEVLEITTSHLANPNFTNNSMEIKSQENPFLFSTVNQTVEDINTNKQSVIAIFVPTENSKPVVNSFIPAPKETMEMEDIDTEDSLYKTIDHGAEVLQIEHSYCRQDINKEHLWQKVSKLHSKITLLELQEQQTLGRLKSLEALISQLKQENWLSEENVKIIENHFTTYEVTMI</sequence>
<evidence type="ECO:0000256" key="2">
    <source>
        <dbReference type="ARBA" id="ARBA00023054"/>
    </source>
</evidence>
<evidence type="ECO:0000256" key="1">
    <source>
        <dbReference type="ARBA" id="ARBA00004123"/>
    </source>
</evidence>
<evidence type="ECO:0000313" key="5">
    <source>
        <dbReference type="Ensembl" id="ENSSDAP00000020445.1"/>
    </source>
</evidence>
<dbReference type="PANTHER" id="PTHR46927:SF1">
    <property type="entry name" value="THAP DOMAIN-CONTAINING PROTEIN 5"/>
    <property type="match status" value="1"/>
</dbReference>
<proteinExistence type="predicted"/>
<keyword evidence="3" id="KW-0539">Nucleus</keyword>
<dbReference type="AlphaFoldDB" id="A0A8C9QDF9"/>
<keyword evidence="2 4" id="KW-0175">Coiled coil</keyword>
<name>A0A8C9QDF9_SPEDA</name>
<dbReference type="PANTHER" id="PTHR46927">
    <property type="entry name" value="AGAP005574-PA"/>
    <property type="match status" value="1"/>
</dbReference>
<evidence type="ECO:0000313" key="6">
    <source>
        <dbReference type="Proteomes" id="UP000694422"/>
    </source>
</evidence>
<comment type="subcellular location">
    <subcellularLocation>
        <location evidence="1">Nucleus</location>
    </subcellularLocation>
</comment>